<dbReference type="EMBL" id="HG916852">
    <property type="protein sequence ID" value="CDM58462.1"/>
    <property type="molecule type" value="Genomic_DNA"/>
</dbReference>
<sequence length="112" mass="12089">MTCRNSSCRRVRIFAFALAVAFASLDVSMGGNDLTTLTFRASTPAEAVIGRPLTPLSYAGVARRTTRRVVRRTNVYISTLSAGCVYGAYYGATITAADRSTTPRAALPMCKW</sequence>
<dbReference type="PATRIC" id="fig|348824.6.peg.3031"/>
<evidence type="ECO:0000256" key="1">
    <source>
        <dbReference type="SAM" id="SignalP"/>
    </source>
</evidence>
<reference evidence="2" key="1">
    <citation type="submission" date="2013-11" db="EMBL/GenBank/DDBJ databases">
        <title>Draft genome sequence of the broad-host-range Rhizobium sp. LPU83 strain, a member of the low-genetic diversity Oregon-like Rhizobium sp. group.</title>
        <authorList>
            <person name="Wibberg D."/>
            <person name="Puehler A."/>
            <person name="Schlueter A."/>
        </authorList>
    </citation>
    <scope>NUCLEOTIDE SEQUENCE [LARGE SCALE GENOMIC DNA]</scope>
    <source>
        <strain evidence="2">LPU83</strain>
    </source>
</reference>
<gene>
    <name evidence="2" type="ORF">LPU83_2811</name>
</gene>
<evidence type="ECO:0000313" key="3">
    <source>
        <dbReference type="Proteomes" id="UP000019443"/>
    </source>
</evidence>
<evidence type="ECO:0008006" key="4">
    <source>
        <dbReference type="Google" id="ProtNLM"/>
    </source>
</evidence>
<keyword evidence="1" id="KW-0732">Signal</keyword>
<dbReference type="eggNOG" id="ENOG50344FI">
    <property type="taxonomic scope" value="Bacteria"/>
</dbReference>
<accession>W6RB30</accession>
<dbReference type="AlphaFoldDB" id="W6RB30"/>
<name>W6RB30_9HYPH</name>
<evidence type="ECO:0000313" key="2">
    <source>
        <dbReference type="EMBL" id="CDM58462.1"/>
    </source>
</evidence>
<dbReference type="Proteomes" id="UP000019443">
    <property type="component" value="Chromosome"/>
</dbReference>
<feature type="chain" id="PRO_5004880241" description="Secreted protein" evidence="1">
    <location>
        <begin position="24"/>
        <end position="112"/>
    </location>
</feature>
<dbReference type="HOGENOM" id="CLU_2143845_0_0_5"/>
<feature type="signal peptide" evidence="1">
    <location>
        <begin position="1"/>
        <end position="23"/>
    </location>
</feature>
<protein>
    <recommendedName>
        <fullName evidence="4">Secreted protein</fullName>
    </recommendedName>
</protein>
<organism evidence="2 3">
    <name type="scientific">Rhizobium favelukesii</name>
    <dbReference type="NCBI Taxonomy" id="348824"/>
    <lineage>
        <taxon>Bacteria</taxon>
        <taxon>Pseudomonadati</taxon>
        <taxon>Pseudomonadota</taxon>
        <taxon>Alphaproteobacteria</taxon>
        <taxon>Hyphomicrobiales</taxon>
        <taxon>Rhizobiaceae</taxon>
        <taxon>Rhizobium/Agrobacterium group</taxon>
        <taxon>Rhizobium</taxon>
    </lineage>
</organism>
<proteinExistence type="predicted"/>
<keyword evidence="3" id="KW-1185">Reference proteome</keyword>
<dbReference type="KEGG" id="rhl:LPU83_2811"/>